<protein>
    <submittedName>
        <fullName evidence="2">Pimeloyl-ACP methyl ester carboxylesterase</fullName>
    </submittedName>
</protein>
<dbReference type="RefSeq" id="WP_092728580.1">
    <property type="nucleotide sequence ID" value="NZ_FMXE01000004.1"/>
</dbReference>
<dbReference type="PANTHER" id="PTHR43798">
    <property type="entry name" value="MONOACYLGLYCEROL LIPASE"/>
    <property type="match status" value="1"/>
</dbReference>
<dbReference type="EMBL" id="FMXE01000004">
    <property type="protein sequence ID" value="SDA49604.1"/>
    <property type="molecule type" value="Genomic_DNA"/>
</dbReference>
<dbReference type="OrthoDB" id="9780932at2"/>
<evidence type="ECO:0000259" key="1">
    <source>
        <dbReference type="Pfam" id="PF00561"/>
    </source>
</evidence>
<organism evidence="2 3">
    <name type="scientific">Algoriphagus alkaliphilus</name>
    <dbReference type="NCBI Taxonomy" id="279824"/>
    <lineage>
        <taxon>Bacteria</taxon>
        <taxon>Pseudomonadati</taxon>
        <taxon>Bacteroidota</taxon>
        <taxon>Cytophagia</taxon>
        <taxon>Cytophagales</taxon>
        <taxon>Cyclobacteriaceae</taxon>
        <taxon>Algoriphagus</taxon>
    </lineage>
</organism>
<dbReference type="InterPro" id="IPR029058">
    <property type="entry name" value="AB_hydrolase_fold"/>
</dbReference>
<dbReference type="InterPro" id="IPR000639">
    <property type="entry name" value="Epox_hydrolase-like"/>
</dbReference>
<dbReference type="SUPFAM" id="SSF53474">
    <property type="entry name" value="alpha/beta-Hydrolases"/>
    <property type="match status" value="1"/>
</dbReference>
<gene>
    <name evidence="2" type="ORF">SAMN03080617_00733</name>
</gene>
<dbReference type="InterPro" id="IPR000073">
    <property type="entry name" value="AB_hydrolase_1"/>
</dbReference>
<dbReference type="STRING" id="279824.SAMN03080617_00733"/>
<keyword evidence="3" id="KW-1185">Reference proteome</keyword>
<dbReference type="AlphaFoldDB" id="A0A1G5VV53"/>
<evidence type="ECO:0000313" key="2">
    <source>
        <dbReference type="EMBL" id="SDA49604.1"/>
    </source>
</evidence>
<dbReference type="InterPro" id="IPR050266">
    <property type="entry name" value="AB_hydrolase_sf"/>
</dbReference>
<evidence type="ECO:0000313" key="3">
    <source>
        <dbReference type="Proteomes" id="UP000198756"/>
    </source>
</evidence>
<accession>A0A1G5VV53</accession>
<proteinExistence type="predicted"/>
<reference evidence="3" key="1">
    <citation type="submission" date="2016-10" db="EMBL/GenBank/DDBJ databases">
        <authorList>
            <person name="Varghese N."/>
            <person name="Submissions S."/>
        </authorList>
    </citation>
    <scope>NUCLEOTIDE SEQUENCE [LARGE SCALE GENOMIC DNA]</scope>
    <source>
        <strain evidence="3">DSM 22703</strain>
    </source>
</reference>
<feature type="domain" description="AB hydrolase-1" evidence="1">
    <location>
        <begin position="30"/>
        <end position="257"/>
    </location>
</feature>
<dbReference type="Gene3D" id="3.40.50.1820">
    <property type="entry name" value="alpha/beta hydrolase"/>
    <property type="match status" value="1"/>
</dbReference>
<dbReference type="GO" id="GO:0003824">
    <property type="term" value="F:catalytic activity"/>
    <property type="evidence" value="ECO:0007669"/>
    <property type="project" value="InterPro"/>
</dbReference>
<dbReference type="Proteomes" id="UP000198756">
    <property type="component" value="Unassembled WGS sequence"/>
</dbReference>
<dbReference type="PRINTS" id="PR00412">
    <property type="entry name" value="EPOXHYDRLASE"/>
</dbReference>
<dbReference type="PRINTS" id="PR00111">
    <property type="entry name" value="ABHYDROLASE"/>
</dbReference>
<sequence>MNTASKGYNLIVPVNTINISYDDLGEGSVPIIFLHGFPFDKSMWKVQLEYFSSSQRVIAVDIRGFGKSTDEESALSIDLFGNDLIHFMDALGFEKAIVCGLSMGGYIALNAHGRFANRFEALILCDTQCINDSNEVTAKRLEAITKVEAEGPGEFNEGFVKKVFHPDSLKEKKELLEELKAVVSANSQHIIAEGLRVLSGRSETCSTLADISVPTLIICGREDEVTPLAQSESMQEAIKGAELQVIEKAGHVSNLEQPEVFNGFLQDFLSRISLDRTG</sequence>
<name>A0A1G5VV53_9BACT</name>
<dbReference type="Pfam" id="PF00561">
    <property type="entry name" value="Abhydrolase_1"/>
    <property type="match status" value="1"/>
</dbReference>